<gene>
    <name evidence="6" type="ORF">HMPREF0091_10493</name>
</gene>
<keyword evidence="3 4" id="KW-0067">ATP-binding</keyword>
<keyword evidence="5" id="KW-0460">Magnesium</keyword>
<comment type="cofactor">
    <cofactor evidence="5">
        <name>Mg(2+)</name>
        <dbReference type="ChEBI" id="CHEBI:18420"/>
    </cofactor>
</comment>
<sequence length="198" mass="22472">MYYKDVRCALGTQKRYESDSKIISNFVQSSIYHKAQSVCLYYSFAEEINTHTLASRVLVDQKQLILPRVNKTCHDLDFYRVQDLSTLCKGTFGIFEPSRESSSLIDITQIATCDKSMVVVVPGLVFDKFGYRLGYGAGYYDRILDKLSRVAYVTTVGLCRAQTLLDDLHALHLVEAHDRPVDVVITQTSMYDTTIKLS</sequence>
<evidence type="ECO:0000256" key="4">
    <source>
        <dbReference type="PIRSR" id="PIRSR006806-1"/>
    </source>
</evidence>
<dbReference type="GO" id="GO:0035999">
    <property type="term" value="P:tetrahydrofolate interconversion"/>
    <property type="evidence" value="ECO:0007669"/>
    <property type="project" value="TreeGrafter"/>
</dbReference>
<evidence type="ECO:0000256" key="2">
    <source>
        <dbReference type="ARBA" id="ARBA00022741"/>
    </source>
</evidence>
<dbReference type="AlphaFoldDB" id="F1T4A2"/>
<keyword evidence="6" id="KW-0436">Ligase</keyword>
<accession>F1T4A2</accession>
<feature type="binding site" evidence="4">
    <location>
        <position position="47"/>
    </location>
    <ligand>
        <name>substrate</name>
    </ligand>
</feature>
<evidence type="ECO:0000256" key="1">
    <source>
        <dbReference type="ARBA" id="ARBA00010638"/>
    </source>
</evidence>
<dbReference type="GO" id="GO:0009396">
    <property type="term" value="P:folic acid-containing compound biosynthetic process"/>
    <property type="evidence" value="ECO:0007669"/>
    <property type="project" value="TreeGrafter"/>
</dbReference>
<dbReference type="InterPro" id="IPR024185">
    <property type="entry name" value="FTHF_cligase-like_sf"/>
</dbReference>
<comment type="similarity">
    <text evidence="1 5">Belongs to the 5-formyltetrahydrofolate cyclo-ligase family.</text>
</comment>
<organism evidence="6 7">
    <name type="scientific">Fannyhessea vaginae DSM 15829</name>
    <dbReference type="NCBI Taxonomy" id="525256"/>
    <lineage>
        <taxon>Bacteria</taxon>
        <taxon>Bacillati</taxon>
        <taxon>Actinomycetota</taxon>
        <taxon>Coriobacteriia</taxon>
        <taxon>Coriobacteriales</taxon>
        <taxon>Atopobiaceae</taxon>
        <taxon>Fannyhessea</taxon>
    </lineage>
</organism>
<dbReference type="eggNOG" id="COG0212">
    <property type="taxonomic scope" value="Bacteria"/>
</dbReference>
<keyword evidence="2 4" id="KW-0547">Nucleotide-binding</keyword>
<dbReference type="GO" id="GO:0030272">
    <property type="term" value="F:5-formyltetrahydrofolate cyclo-ligase activity"/>
    <property type="evidence" value="ECO:0007669"/>
    <property type="project" value="UniProtKB-EC"/>
</dbReference>
<comment type="catalytic activity">
    <reaction evidence="5">
        <text>(6S)-5-formyl-5,6,7,8-tetrahydrofolate + ATP = (6R)-5,10-methenyltetrahydrofolate + ADP + phosphate</text>
        <dbReference type="Rhea" id="RHEA:10488"/>
        <dbReference type="ChEBI" id="CHEBI:30616"/>
        <dbReference type="ChEBI" id="CHEBI:43474"/>
        <dbReference type="ChEBI" id="CHEBI:57455"/>
        <dbReference type="ChEBI" id="CHEBI:57457"/>
        <dbReference type="ChEBI" id="CHEBI:456216"/>
        <dbReference type="EC" id="6.3.3.2"/>
    </reaction>
</comment>
<keyword evidence="5" id="KW-0479">Metal-binding</keyword>
<dbReference type="InterPro" id="IPR037171">
    <property type="entry name" value="NagB/RpiA_transferase-like"/>
</dbReference>
<reference evidence="6 7" key="1">
    <citation type="submission" date="2011-02" db="EMBL/GenBank/DDBJ databases">
        <authorList>
            <person name="Muzny D."/>
            <person name="Qin X."/>
            <person name="Buhay C."/>
            <person name="Dugan-Rocha S."/>
            <person name="Ding Y."/>
            <person name="Chen G."/>
            <person name="Hawes A."/>
            <person name="Holder M."/>
            <person name="Jhangiani S."/>
            <person name="Johnson A."/>
            <person name="Khan Z."/>
            <person name="Li Z."/>
            <person name="Liu W."/>
            <person name="Liu X."/>
            <person name="Perez L."/>
            <person name="Shen H."/>
            <person name="Wang Q."/>
            <person name="Watt J."/>
            <person name="Xi L."/>
            <person name="Xin Y."/>
            <person name="Zhou J."/>
            <person name="Deng J."/>
            <person name="Jiang H."/>
            <person name="Liu Y."/>
            <person name="Qu J."/>
            <person name="Song X.-Z."/>
            <person name="Zhang L."/>
            <person name="Villasana D."/>
            <person name="Johnson A."/>
            <person name="Liu J."/>
            <person name="Liyanage D."/>
            <person name="Lorensuhewa L."/>
            <person name="Robinson T."/>
            <person name="Song A."/>
            <person name="Song B.-B."/>
            <person name="Dinh H."/>
            <person name="Thornton R."/>
            <person name="Coyle M."/>
            <person name="Francisco L."/>
            <person name="Jackson L."/>
            <person name="Javaid M."/>
            <person name="Korchina V."/>
            <person name="Kovar C."/>
            <person name="Mata R."/>
            <person name="Mathew T."/>
            <person name="Ngo R."/>
            <person name="Nguyen L."/>
            <person name="Nguyen N."/>
            <person name="Okwuonu G."/>
            <person name="Ongeri F."/>
            <person name="Pham C."/>
            <person name="Simmons D."/>
            <person name="Wilczek-Boney K."/>
            <person name="Hale W."/>
            <person name="Jakkamsetti A."/>
            <person name="Pham P."/>
            <person name="Ruth R."/>
            <person name="San Lucas F."/>
            <person name="Warren J."/>
            <person name="Zhang J."/>
            <person name="Zhao Z."/>
            <person name="Zhou C."/>
            <person name="Zhu D."/>
            <person name="Lee S."/>
            <person name="Bess C."/>
            <person name="Blankenburg K."/>
            <person name="Forbes L."/>
            <person name="Fu Q."/>
            <person name="Gubbala S."/>
            <person name="Hirani K."/>
            <person name="Jayaseelan J.C."/>
            <person name="Lara F."/>
            <person name="Munidasa M."/>
            <person name="Palculict T."/>
            <person name="Patil S."/>
            <person name="Pu L.-L."/>
            <person name="Saada N."/>
            <person name="Tang L."/>
            <person name="Weissenberger G."/>
            <person name="Zhu Y."/>
            <person name="Hemphill L."/>
            <person name="Shang Y."/>
            <person name="Youmans B."/>
            <person name="Ayvaz T."/>
            <person name="Ross M."/>
            <person name="Santibanez J."/>
            <person name="Aqrawi P."/>
            <person name="Gross S."/>
            <person name="Joshi V."/>
            <person name="Fowler G."/>
            <person name="Nazareth L."/>
            <person name="Reid J."/>
            <person name="Worley K."/>
            <person name="Petrosino J."/>
            <person name="Highlander S."/>
            <person name="Gibbs R."/>
        </authorList>
    </citation>
    <scope>NUCLEOTIDE SEQUENCE [LARGE SCALE GENOMIC DNA]</scope>
    <source>
        <strain evidence="6 7">DSM 15829</strain>
    </source>
</reference>
<dbReference type="EC" id="6.3.3.2" evidence="5"/>
<comment type="caution">
    <text evidence="6">The sequence shown here is derived from an EMBL/GenBank/DDBJ whole genome shotgun (WGS) entry which is preliminary data.</text>
</comment>
<dbReference type="OrthoDB" id="3242798at2"/>
<keyword evidence="7" id="KW-1185">Reference proteome</keyword>
<dbReference type="PANTHER" id="PTHR23407">
    <property type="entry name" value="ATPASE INHIBITOR/5-FORMYLTETRAHYDROFOLATE CYCLO-LIGASE"/>
    <property type="match status" value="1"/>
</dbReference>
<proteinExistence type="inferred from homology"/>
<dbReference type="PANTHER" id="PTHR23407:SF1">
    <property type="entry name" value="5-FORMYLTETRAHYDROFOLATE CYCLO-LIGASE"/>
    <property type="match status" value="1"/>
</dbReference>
<evidence type="ECO:0000313" key="7">
    <source>
        <dbReference type="Proteomes" id="UP000005947"/>
    </source>
</evidence>
<dbReference type="GO" id="GO:0005524">
    <property type="term" value="F:ATP binding"/>
    <property type="evidence" value="ECO:0007669"/>
    <property type="project" value="UniProtKB-KW"/>
</dbReference>
<dbReference type="Proteomes" id="UP000005947">
    <property type="component" value="Unassembled WGS sequence"/>
</dbReference>
<protein>
    <recommendedName>
        <fullName evidence="5">5-formyltetrahydrofolate cyclo-ligase</fullName>
        <ecNumber evidence="5">6.3.3.2</ecNumber>
    </recommendedName>
</protein>
<evidence type="ECO:0000256" key="5">
    <source>
        <dbReference type="RuleBase" id="RU361279"/>
    </source>
</evidence>
<feature type="binding site" evidence="4">
    <location>
        <begin position="132"/>
        <end position="140"/>
    </location>
    <ligand>
        <name>ATP</name>
        <dbReference type="ChEBI" id="CHEBI:30616"/>
    </ligand>
</feature>
<name>F1T4A2_9ACTN</name>
<evidence type="ECO:0000313" key="6">
    <source>
        <dbReference type="EMBL" id="EGF23546.1"/>
    </source>
</evidence>
<dbReference type="PIRSF" id="PIRSF006806">
    <property type="entry name" value="FTHF_cligase"/>
    <property type="match status" value="1"/>
</dbReference>
<dbReference type="Pfam" id="PF01812">
    <property type="entry name" value="5-FTHF_cyc-lig"/>
    <property type="match status" value="1"/>
</dbReference>
<dbReference type="EMBL" id="ACGK02000001">
    <property type="protein sequence ID" value="EGF23546.1"/>
    <property type="molecule type" value="Genomic_DNA"/>
</dbReference>
<dbReference type="SUPFAM" id="SSF100950">
    <property type="entry name" value="NagB/RpiA/CoA transferase-like"/>
    <property type="match status" value="1"/>
</dbReference>
<evidence type="ECO:0000256" key="3">
    <source>
        <dbReference type="ARBA" id="ARBA00022840"/>
    </source>
</evidence>
<dbReference type="InterPro" id="IPR002698">
    <property type="entry name" value="FTHF_cligase"/>
</dbReference>
<dbReference type="NCBIfam" id="TIGR02727">
    <property type="entry name" value="MTHFS_bact"/>
    <property type="match status" value="1"/>
</dbReference>
<dbReference type="GO" id="GO:0046872">
    <property type="term" value="F:metal ion binding"/>
    <property type="evidence" value="ECO:0007669"/>
    <property type="project" value="UniProtKB-KW"/>
</dbReference>
<dbReference type="Gene3D" id="3.40.50.10420">
    <property type="entry name" value="NagB/RpiA/CoA transferase-like"/>
    <property type="match status" value="1"/>
</dbReference>